<sequence>MCRAFFSPPISLRRIRLIFSPGFRSRFSCFCIASRGDAALCSSSSFESESSSSSRGVLLAPIKEKKKHPLSITSHQPQNPLPHLTRRLDDLIYDIQHLRLPHLLRRLTPLMLAPVIRGCLSDGSYDLGSNLDSH</sequence>
<proteinExistence type="predicted"/>
<organism evidence="1 2">
    <name type="scientific">Galerina marginata (strain CBS 339.88)</name>
    <dbReference type="NCBI Taxonomy" id="685588"/>
    <lineage>
        <taxon>Eukaryota</taxon>
        <taxon>Fungi</taxon>
        <taxon>Dikarya</taxon>
        <taxon>Basidiomycota</taxon>
        <taxon>Agaricomycotina</taxon>
        <taxon>Agaricomycetes</taxon>
        <taxon>Agaricomycetidae</taxon>
        <taxon>Agaricales</taxon>
        <taxon>Agaricineae</taxon>
        <taxon>Strophariaceae</taxon>
        <taxon>Galerina</taxon>
    </lineage>
</organism>
<dbReference type="EMBL" id="KL142428">
    <property type="protein sequence ID" value="KDR66021.1"/>
    <property type="molecule type" value="Genomic_DNA"/>
</dbReference>
<dbReference type="Proteomes" id="UP000027222">
    <property type="component" value="Unassembled WGS sequence"/>
</dbReference>
<dbReference type="HOGENOM" id="CLU_1896377_0_0_1"/>
<evidence type="ECO:0000313" key="2">
    <source>
        <dbReference type="Proteomes" id="UP000027222"/>
    </source>
</evidence>
<gene>
    <name evidence="1" type="ORF">GALMADRAFT_1210143</name>
</gene>
<name>A0A067S5F8_GALM3</name>
<keyword evidence="2" id="KW-1185">Reference proteome</keyword>
<accession>A0A067S5F8</accession>
<reference evidence="2" key="1">
    <citation type="journal article" date="2014" name="Proc. Natl. Acad. Sci. U.S.A.">
        <title>Extensive sampling of basidiomycete genomes demonstrates inadequacy of the white-rot/brown-rot paradigm for wood decay fungi.</title>
        <authorList>
            <person name="Riley R."/>
            <person name="Salamov A.A."/>
            <person name="Brown D.W."/>
            <person name="Nagy L.G."/>
            <person name="Floudas D."/>
            <person name="Held B.W."/>
            <person name="Levasseur A."/>
            <person name="Lombard V."/>
            <person name="Morin E."/>
            <person name="Otillar R."/>
            <person name="Lindquist E.A."/>
            <person name="Sun H."/>
            <person name="LaButti K.M."/>
            <person name="Schmutz J."/>
            <person name="Jabbour D."/>
            <person name="Luo H."/>
            <person name="Baker S.E."/>
            <person name="Pisabarro A.G."/>
            <person name="Walton J.D."/>
            <person name="Blanchette R.A."/>
            <person name="Henrissat B."/>
            <person name="Martin F."/>
            <person name="Cullen D."/>
            <person name="Hibbett D.S."/>
            <person name="Grigoriev I.V."/>
        </authorList>
    </citation>
    <scope>NUCLEOTIDE SEQUENCE [LARGE SCALE GENOMIC DNA]</scope>
    <source>
        <strain evidence="2">CBS 339.88</strain>
    </source>
</reference>
<protein>
    <submittedName>
        <fullName evidence="1">Uncharacterized protein</fullName>
    </submittedName>
</protein>
<evidence type="ECO:0000313" key="1">
    <source>
        <dbReference type="EMBL" id="KDR66021.1"/>
    </source>
</evidence>
<dbReference type="AlphaFoldDB" id="A0A067S5F8"/>